<dbReference type="EMBL" id="BNAF01000011">
    <property type="protein sequence ID" value="GHE43707.1"/>
    <property type="molecule type" value="Genomic_DNA"/>
</dbReference>
<proteinExistence type="inferred from homology"/>
<evidence type="ECO:0000256" key="2">
    <source>
        <dbReference type="ARBA" id="ARBA00022555"/>
    </source>
</evidence>
<feature type="binding site" evidence="7">
    <location>
        <position position="97"/>
    </location>
    <ligand>
        <name>tRNA</name>
        <dbReference type="ChEBI" id="CHEBI:17843"/>
    </ligand>
</feature>
<dbReference type="PROSITE" id="PS01196">
    <property type="entry name" value="PEPT_TRNA_HYDROL_2"/>
    <property type="match status" value="1"/>
</dbReference>
<evidence type="ECO:0000256" key="1">
    <source>
        <dbReference type="ARBA" id="ARBA00013260"/>
    </source>
</evidence>
<reference evidence="12" key="1">
    <citation type="journal article" date="2019" name="Int. J. Syst. Evol. Microbiol.">
        <title>The Global Catalogue of Microorganisms (GCM) 10K type strain sequencing project: providing services to taxonomists for standard genome sequencing and annotation.</title>
        <authorList>
            <consortium name="The Broad Institute Genomics Platform"/>
            <consortium name="The Broad Institute Genome Sequencing Center for Infectious Disease"/>
            <person name="Wu L."/>
            <person name="Ma J."/>
        </authorList>
    </citation>
    <scope>NUCLEOTIDE SEQUENCE [LARGE SCALE GENOMIC DNA]</scope>
    <source>
        <strain evidence="12">CGMCC 1.12966</strain>
    </source>
</reference>
<evidence type="ECO:0000256" key="3">
    <source>
        <dbReference type="ARBA" id="ARBA00022801"/>
    </source>
</evidence>
<evidence type="ECO:0000256" key="4">
    <source>
        <dbReference type="ARBA" id="ARBA00022884"/>
    </source>
</evidence>
<feature type="binding site" evidence="7">
    <location>
        <position position="95"/>
    </location>
    <ligand>
        <name>tRNA</name>
        <dbReference type="ChEBI" id="CHEBI:17843"/>
    </ligand>
</feature>
<feature type="transmembrane region" description="Helical" evidence="10">
    <location>
        <begin position="12"/>
        <end position="36"/>
    </location>
</feature>
<dbReference type="Gene3D" id="3.40.50.1470">
    <property type="entry name" value="Peptidyl-tRNA hydrolase"/>
    <property type="match status" value="1"/>
</dbReference>
<keyword evidence="12" id="KW-1185">Reference proteome</keyword>
<evidence type="ECO:0000256" key="6">
    <source>
        <dbReference type="ARBA" id="ARBA00050038"/>
    </source>
</evidence>
<evidence type="ECO:0000313" key="11">
    <source>
        <dbReference type="EMBL" id="GHE43707.1"/>
    </source>
</evidence>
<dbReference type="PROSITE" id="PS01195">
    <property type="entry name" value="PEPT_TRNA_HYDROL_1"/>
    <property type="match status" value="1"/>
</dbReference>
<dbReference type="PANTHER" id="PTHR17224">
    <property type="entry name" value="PEPTIDYL-TRNA HYDROLASE"/>
    <property type="match status" value="1"/>
</dbReference>
<organism evidence="11 12">
    <name type="scientific">Sphingobacterium griseoflavum</name>
    <dbReference type="NCBI Taxonomy" id="1474952"/>
    <lineage>
        <taxon>Bacteria</taxon>
        <taxon>Pseudomonadati</taxon>
        <taxon>Bacteroidota</taxon>
        <taxon>Sphingobacteriia</taxon>
        <taxon>Sphingobacteriales</taxon>
        <taxon>Sphingobacteriaceae</taxon>
        <taxon>Sphingobacterium</taxon>
    </lineage>
</organism>
<dbReference type="InterPro" id="IPR018171">
    <property type="entry name" value="Pept_tRNA_hydro_CS"/>
</dbReference>
<dbReference type="SUPFAM" id="SSF53178">
    <property type="entry name" value="Peptidyl-tRNA hydrolase-like"/>
    <property type="match status" value="1"/>
</dbReference>
<dbReference type="CDD" id="cd00462">
    <property type="entry name" value="PTH"/>
    <property type="match status" value="1"/>
</dbReference>
<evidence type="ECO:0000313" key="12">
    <source>
        <dbReference type="Proteomes" id="UP000620550"/>
    </source>
</evidence>
<dbReference type="HAMAP" id="MF_00083">
    <property type="entry name" value="Pept_tRNA_hydro_bact"/>
    <property type="match status" value="1"/>
</dbReference>
<keyword evidence="10" id="KW-0812">Transmembrane</keyword>
<evidence type="ECO:0000256" key="10">
    <source>
        <dbReference type="SAM" id="Phobius"/>
    </source>
</evidence>
<evidence type="ECO:0000256" key="7">
    <source>
        <dbReference type="HAMAP-Rule" id="MF_00083"/>
    </source>
</evidence>
<comment type="subcellular location">
    <subcellularLocation>
        <location evidence="7">Cytoplasm</location>
    </subcellularLocation>
</comment>
<keyword evidence="10" id="KW-1133">Transmembrane helix</keyword>
<feature type="binding site" evidence="7">
    <location>
        <position position="143"/>
    </location>
    <ligand>
        <name>tRNA</name>
        <dbReference type="ChEBI" id="CHEBI:17843"/>
    </ligand>
</feature>
<gene>
    <name evidence="7 11" type="primary">pth</name>
    <name evidence="11" type="ORF">GCM10017764_28760</name>
</gene>
<comment type="function">
    <text evidence="7">Catalyzes the release of premature peptidyl moieties from peptidyl-tRNA molecules trapped in stalled 50S ribosomal subunits, and thus maintains levels of free tRNAs and 50S ribosomes.</text>
</comment>
<dbReference type="PANTHER" id="PTHR17224:SF1">
    <property type="entry name" value="PEPTIDYL-TRNA HYDROLASE"/>
    <property type="match status" value="1"/>
</dbReference>
<evidence type="ECO:0000256" key="5">
    <source>
        <dbReference type="ARBA" id="ARBA00038063"/>
    </source>
</evidence>
<dbReference type="Pfam" id="PF01195">
    <property type="entry name" value="Pept_tRNA_hydro"/>
    <property type="match status" value="1"/>
</dbReference>
<evidence type="ECO:0000256" key="8">
    <source>
        <dbReference type="RuleBase" id="RU000673"/>
    </source>
</evidence>
<feature type="site" description="Stabilizes the basic form of H active site to accept a proton" evidence="7">
    <location>
        <position position="122"/>
    </location>
</feature>
<comment type="catalytic activity">
    <reaction evidence="7 8">
        <text>an N-acyl-L-alpha-aminoacyl-tRNA + H2O = an N-acyl-L-amino acid + a tRNA + H(+)</text>
        <dbReference type="Rhea" id="RHEA:54448"/>
        <dbReference type="Rhea" id="RHEA-COMP:10123"/>
        <dbReference type="Rhea" id="RHEA-COMP:13883"/>
        <dbReference type="ChEBI" id="CHEBI:15377"/>
        <dbReference type="ChEBI" id="CHEBI:15378"/>
        <dbReference type="ChEBI" id="CHEBI:59874"/>
        <dbReference type="ChEBI" id="CHEBI:78442"/>
        <dbReference type="ChEBI" id="CHEBI:138191"/>
        <dbReference type="EC" id="3.1.1.29"/>
    </reaction>
</comment>
<accession>A0ABQ3HXA0</accession>
<keyword evidence="7" id="KW-0963">Cytoplasm</keyword>
<feature type="site" description="Discriminates between blocked and unblocked aminoacyl-tRNA" evidence="7">
    <location>
        <position position="41"/>
    </location>
</feature>
<comment type="caution">
    <text evidence="11">The sequence shown here is derived from an EMBL/GenBank/DDBJ whole genome shotgun (WGS) entry which is preliminary data.</text>
</comment>
<feature type="active site" description="Proton acceptor" evidence="7">
    <location>
        <position position="51"/>
    </location>
</feature>
<dbReference type="EC" id="3.1.1.29" evidence="1 7"/>
<dbReference type="InterPro" id="IPR001328">
    <property type="entry name" value="Pept_tRNA_hydro"/>
</dbReference>
<sequence length="218" mass="24544">MSWQRNSKREQTVLLPIIYNGLSNIFFIFAGMNYLIVGLGNIGKEYEDTRHNIGFMVVDEAAKQAGATWSLLKLAYYTEFKQRGRNVYMIKPTTFMNLSGKAVNYWMQQLKVPLENVLVVVDDLAIPFGSLRIKPKGSAAGHNGLRSIEATCGGQNYPRLRFGIGDNYPKGRQVDYVLGPFDQDEQKDLPGLIDHSVKMIQSFVNIGIELTMTNLNSK</sequence>
<comment type="subunit">
    <text evidence="7">Monomer.</text>
</comment>
<keyword evidence="3 7" id="KW-0378">Hydrolase</keyword>
<dbReference type="InterPro" id="IPR036416">
    <property type="entry name" value="Pept_tRNA_hydro_sf"/>
</dbReference>
<comment type="similarity">
    <text evidence="5 7 9">Belongs to the PTH family.</text>
</comment>
<dbReference type="GO" id="GO:0016787">
    <property type="term" value="F:hydrolase activity"/>
    <property type="evidence" value="ECO:0007669"/>
    <property type="project" value="UniProtKB-KW"/>
</dbReference>
<name>A0ABQ3HXA0_9SPHI</name>
<feature type="binding site" evidence="7">
    <location>
        <position position="46"/>
    </location>
    <ligand>
        <name>tRNA</name>
        <dbReference type="ChEBI" id="CHEBI:17843"/>
    </ligand>
</feature>
<dbReference type="NCBIfam" id="TIGR00447">
    <property type="entry name" value="pth"/>
    <property type="match status" value="1"/>
</dbReference>
<dbReference type="Proteomes" id="UP000620550">
    <property type="component" value="Unassembled WGS sequence"/>
</dbReference>
<keyword evidence="2 7" id="KW-0820">tRNA-binding</keyword>
<keyword evidence="4 7" id="KW-0694">RNA-binding</keyword>
<evidence type="ECO:0000256" key="9">
    <source>
        <dbReference type="RuleBase" id="RU004320"/>
    </source>
</evidence>
<protein>
    <recommendedName>
        <fullName evidence="6 7">Peptidyl-tRNA hydrolase</fullName>
        <shortName evidence="7">Pth</shortName>
        <ecNumber evidence="1 7">3.1.1.29</ecNumber>
    </recommendedName>
</protein>
<keyword evidence="10" id="KW-0472">Membrane</keyword>
<comment type="function">
    <text evidence="7">Hydrolyzes ribosome-free peptidyl-tRNAs (with 1 or more amino acids incorporated), which drop off the ribosome during protein synthesis, or as a result of ribosome stalling.</text>
</comment>